<reference evidence="1" key="1">
    <citation type="submission" date="2014-01" db="EMBL/GenBank/DDBJ databases">
        <authorList>
            <person name="Brown-Elliot B."/>
            <person name="Wallace R."/>
            <person name="Lenaerts A."/>
            <person name="Ordway D."/>
            <person name="DeGroote M.A."/>
            <person name="Parker T."/>
            <person name="Sizemore C."/>
            <person name="Tallon L.J."/>
            <person name="Sadzewicz L.K."/>
            <person name="Sengamalay N."/>
            <person name="Fraser C.M."/>
            <person name="Hine E."/>
            <person name="Shefchek K.A."/>
            <person name="Das S.P."/>
            <person name="Tettelin H."/>
        </authorList>
    </citation>
    <scope>NUCLEOTIDE SEQUENCE [LARGE SCALE GENOMIC DNA]</scope>
    <source>
        <strain evidence="1">4042</strain>
    </source>
</reference>
<name>X7YQ89_MYCXE</name>
<accession>X7YQ89</accession>
<sequence>MNSSPWPRSFARRRRRTRACSRAATALTAAVVSGCGAFLLALALEVLPIPESDPMPGGPTA</sequence>
<dbReference type="EMBL" id="JAOB01000090">
    <property type="protein sequence ID" value="EUA08961.1"/>
    <property type="molecule type" value="Genomic_DNA"/>
</dbReference>
<organism evidence="1">
    <name type="scientific">Mycobacterium xenopi 4042</name>
    <dbReference type="NCBI Taxonomy" id="1299334"/>
    <lineage>
        <taxon>Bacteria</taxon>
        <taxon>Bacillati</taxon>
        <taxon>Actinomycetota</taxon>
        <taxon>Actinomycetes</taxon>
        <taxon>Mycobacteriales</taxon>
        <taxon>Mycobacteriaceae</taxon>
        <taxon>Mycobacterium</taxon>
    </lineage>
</organism>
<protein>
    <submittedName>
        <fullName evidence="1">Uncharacterized protein</fullName>
    </submittedName>
</protein>
<comment type="caution">
    <text evidence="1">The sequence shown here is derived from an EMBL/GenBank/DDBJ whole genome shotgun (WGS) entry which is preliminary data.</text>
</comment>
<evidence type="ECO:0000313" key="1">
    <source>
        <dbReference type="EMBL" id="EUA08961.1"/>
    </source>
</evidence>
<proteinExistence type="predicted"/>
<gene>
    <name evidence="1" type="ORF">I553_10018</name>
</gene>
<dbReference type="AlphaFoldDB" id="X7YQ89"/>